<reference evidence="1 2" key="1">
    <citation type="submission" date="2018-11" db="EMBL/GenBank/DDBJ databases">
        <title>Genomes From Bacteria Associated with the Canine Oral Cavity: a Test Case for Automated Genome-Based Taxonomic Assignment.</title>
        <authorList>
            <person name="Coil D.A."/>
            <person name="Jospin G."/>
            <person name="Darling A.E."/>
            <person name="Wallis C."/>
            <person name="Davis I.J."/>
            <person name="Harris S."/>
            <person name="Eisen J.A."/>
            <person name="Holcombe L.J."/>
            <person name="O'Flynn C."/>
        </authorList>
    </citation>
    <scope>NUCLEOTIDE SEQUENCE [LARGE SCALE GENOMIC DNA]</scope>
    <source>
        <strain evidence="1 2">OH2822_COT-296</strain>
    </source>
</reference>
<gene>
    <name evidence="1" type="ORF">EII35_08025</name>
</gene>
<dbReference type="RefSeq" id="WP_125227942.1">
    <property type="nucleotide sequence ID" value="NZ_RQYT01000015.1"/>
</dbReference>
<comment type="caution">
    <text evidence="1">The sequence shown here is derived from an EMBL/GenBank/DDBJ whole genome shotgun (WGS) entry which is preliminary data.</text>
</comment>
<dbReference type="EMBL" id="RQYT01000015">
    <property type="protein sequence ID" value="RRD49536.1"/>
    <property type="molecule type" value="Genomic_DNA"/>
</dbReference>
<protein>
    <submittedName>
        <fullName evidence="1">Uncharacterized protein</fullName>
    </submittedName>
</protein>
<dbReference type="Proteomes" id="UP000280935">
    <property type="component" value="Unassembled WGS sequence"/>
</dbReference>
<evidence type="ECO:0000313" key="1">
    <source>
        <dbReference type="EMBL" id="RRD49536.1"/>
    </source>
</evidence>
<accession>A0A3P1WU41</accession>
<evidence type="ECO:0000313" key="2">
    <source>
        <dbReference type="Proteomes" id="UP000280935"/>
    </source>
</evidence>
<name>A0A3P1WU41_9ACTN</name>
<organism evidence="1 2">
    <name type="scientific">Arachnia propionica</name>
    <dbReference type="NCBI Taxonomy" id="1750"/>
    <lineage>
        <taxon>Bacteria</taxon>
        <taxon>Bacillati</taxon>
        <taxon>Actinomycetota</taxon>
        <taxon>Actinomycetes</taxon>
        <taxon>Propionibacteriales</taxon>
        <taxon>Propionibacteriaceae</taxon>
        <taxon>Arachnia</taxon>
    </lineage>
</organism>
<dbReference type="AlphaFoldDB" id="A0A3P1WU41"/>
<proteinExistence type="predicted"/>
<dbReference type="OrthoDB" id="5198047at2"/>
<sequence length="263" mass="29640">MTDASHTRVGESRPLSPEVRSLLERLFGVGDDHGAEALRAQLEGALEVRSEYGWRIGFEVRADVPRSRTRLREYPVHLIGDDLGRPVWVTLRLVDGRLDELEILREGLLLEWEQDLAELDLEVFHRSHDVSDVLQLLDPDTEGCLFRPVPVEPLIRSLVERMLDADARENAELRQQLDVVRALWCPGGHVVFEVATEVPRLPGANHDFPVMLAGQDGDGSFWVILRIVDGCLGELELFRDGLPWAEGMTRLADLDLRPVPAPQ</sequence>